<keyword evidence="4" id="KW-1185">Reference proteome</keyword>
<keyword evidence="2" id="KW-0472">Membrane</keyword>
<evidence type="ECO:0000256" key="1">
    <source>
        <dbReference type="SAM" id="MobiDB-lite"/>
    </source>
</evidence>
<dbReference type="Proteomes" id="UP000800041">
    <property type="component" value="Unassembled WGS sequence"/>
</dbReference>
<dbReference type="EMBL" id="ML977275">
    <property type="protein sequence ID" value="KAF1980560.1"/>
    <property type="molecule type" value="Genomic_DNA"/>
</dbReference>
<name>A0A6G1GIA0_9PEZI</name>
<feature type="compositionally biased region" description="Polar residues" evidence="1">
    <location>
        <begin position="1"/>
        <end position="28"/>
    </location>
</feature>
<accession>A0A6G1GIA0</accession>
<proteinExistence type="predicted"/>
<reference evidence="3" key="1">
    <citation type="journal article" date="2020" name="Stud. Mycol.">
        <title>101 Dothideomycetes genomes: a test case for predicting lifestyles and emergence of pathogens.</title>
        <authorList>
            <person name="Haridas S."/>
            <person name="Albert R."/>
            <person name="Binder M."/>
            <person name="Bloem J."/>
            <person name="Labutti K."/>
            <person name="Salamov A."/>
            <person name="Andreopoulos B."/>
            <person name="Baker S."/>
            <person name="Barry K."/>
            <person name="Bills G."/>
            <person name="Bluhm B."/>
            <person name="Cannon C."/>
            <person name="Castanera R."/>
            <person name="Culley D."/>
            <person name="Daum C."/>
            <person name="Ezra D."/>
            <person name="Gonzalez J."/>
            <person name="Henrissat B."/>
            <person name="Kuo A."/>
            <person name="Liang C."/>
            <person name="Lipzen A."/>
            <person name="Lutzoni F."/>
            <person name="Magnuson J."/>
            <person name="Mondo S."/>
            <person name="Nolan M."/>
            <person name="Ohm R."/>
            <person name="Pangilinan J."/>
            <person name="Park H.-J."/>
            <person name="Ramirez L."/>
            <person name="Alfaro M."/>
            <person name="Sun H."/>
            <person name="Tritt A."/>
            <person name="Yoshinaga Y."/>
            <person name="Zwiers L.-H."/>
            <person name="Turgeon B."/>
            <person name="Goodwin S."/>
            <person name="Spatafora J."/>
            <person name="Crous P."/>
            <person name="Grigoriev I."/>
        </authorList>
    </citation>
    <scope>NUCLEOTIDE SEQUENCE</scope>
    <source>
        <strain evidence="3">CBS 113979</strain>
    </source>
</reference>
<feature type="transmembrane region" description="Helical" evidence="2">
    <location>
        <begin position="74"/>
        <end position="94"/>
    </location>
</feature>
<evidence type="ECO:0000256" key="2">
    <source>
        <dbReference type="SAM" id="Phobius"/>
    </source>
</evidence>
<evidence type="ECO:0000313" key="3">
    <source>
        <dbReference type="EMBL" id="KAF1980560.1"/>
    </source>
</evidence>
<dbReference type="AlphaFoldDB" id="A0A6G1GIA0"/>
<keyword evidence="2" id="KW-0812">Transmembrane</keyword>
<gene>
    <name evidence="3" type="ORF">K402DRAFT_426130</name>
</gene>
<sequence>MSQGMIQTNQPNALQDSPSYASSRQSQFLERPAPSYPGSNAAPLPNGPGTFLTKRSEHAAVDTPISAGGLKLRVVNMSLSCLILFAVVFSIYYAKQRLYSTTHIHDPKANKNTG</sequence>
<organism evidence="3 4">
    <name type="scientific">Aulographum hederae CBS 113979</name>
    <dbReference type="NCBI Taxonomy" id="1176131"/>
    <lineage>
        <taxon>Eukaryota</taxon>
        <taxon>Fungi</taxon>
        <taxon>Dikarya</taxon>
        <taxon>Ascomycota</taxon>
        <taxon>Pezizomycotina</taxon>
        <taxon>Dothideomycetes</taxon>
        <taxon>Pleosporomycetidae</taxon>
        <taxon>Aulographales</taxon>
        <taxon>Aulographaceae</taxon>
    </lineage>
</organism>
<protein>
    <submittedName>
        <fullName evidence="3">Uncharacterized protein</fullName>
    </submittedName>
</protein>
<evidence type="ECO:0000313" key="4">
    <source>
        <dbReference type="Proteomes" id="UP000800041"/>
    </source>
</evidence>
<feature type="region of interest" description="Disordered" evidence="1">
    <location>
        <begin position="1"/>
        <end position="55"/>
    </location>
</feature>
<keyword evidence="2" id="KW-1133">Transmembrane helix</keyword>